<feature type="region of interest" description="Disordered" evidence="1">
    <location>
        <begin position="1"/>
        <end position="24"/>
    </location>
</feature>
<reference evidence="2" key="2">
    <citation type="journal article" date="2019" name="IMA Fungus">
        <title>Genome sequencing and comparison of five Tilletia species to identify candidate genes for the detection of regulated species infecting wheat.</title>
        <authorList>
            <person name="Nguyen H.D.T."/>
            <person name="Sultana T."/>
            <person name="Kesanakurti P."/>
            <person name="Hambleton S."/>
        </authorList>
    </citation>
    <scope>NUCLEOTIDE SEQUENCE</scope>
    <source>
        <strain evidence="2">DAOMC 236416</strain>
    </source>
</reference>
<proteinExistence type="predicted"/>
<gene>
    <name evidence="2" type="ORF">A4X13_0g7215</name>
</gene>
<dbReference type="EMBL" id="LWDF02000837">
    <property type="protein sequence ID" value="KAE8241897.1"/>
    <property type="molecule type" value="Genomic_DNA"/>
</dbReference>
<accession>A0A177TKL0</accession>
<dbReference type="AlphaFoldDB" id="A0A177TKL0"/>
<sequence length="107" mass="11945">MVTGFGRQKTRRTVPPNLNNLTSNLGRKTATRQVQASSSTLATMPHSSASFINARQDITASSLKAGSEAHTSFHEDDQIRHARNLNRRWDNVRILEVKSWERTSSGP</sequence>
<name>A0A177TKL0_9BASI</name>
<comment type="caution">
    <text evidence="2">The sequence shown here is derived from an EMBL/GenBank/DDBJ whole genome shotgun (WGS) entry which is preliminary data.</text>
</comment>
<organism evidence="2 3">
    <name type="scientific">Tilletia indica</name>
    <dbReference type="NCBI Taxonomy" id="43049"/>
    <lineage>
        <taxon>Eukaryota</taxon>
        <taxon>Fungi</taxon>
        <taxon>Dikarya</taxon>
        <taxon>Basidiomycota</taxon>
        <taxon>Ustilaginomycotina</taxon>
        <taxon>Exobasidiomycetes</taxon>
        <taxon>Tilletiales</taxon>
        <taxon>Tilletiaceae</taxon>
        <taxon>Tilletia</taxon>
    </lineage>
</organism>
<reference evidence="2" key="1">
    <citation type="submission" date="2016-04" db="EMBL/GenBank/DDBJ databases">
        <authorList>
            <person name="Nguyen H.D."/>
            <person name="Samba Siva P."/>
            <person name="Cullis J."/>
            <person name="Levesque C.A."/>
            <person name="Hambleton S."/>
        </authorList>
    </citation>
    <scope>NUCLEOTIDE SEQUENCE</scope>
    <source>
        <strain evidence="2">DAOMC 236416</strain>
    </source>
</reference>
<evidence type="ECO:0000313" key="2">
    <source>
        <dbReference type="EMBL" id="KAE8241897.1"/>
    </source>
</evidence>
<evidence type="ECO:0000313" key="3">
    <source>
        <dbReference type="Proteomes" id="UP000077521"/>
    </source>
</evidence>
<dbReference type="Proteomes" id="UP000077521">
    <property type="component" value="Unassembled WGS sequence"/>
</dbReference>
<evidence type="ECO:0000256" key="1">
    <source>
        <dbReference type="SAM" id="MobiDB-lite"/>
    </source>
</evidence>
<keyword evidence="3" id="KW-1185">Reference proteome</keyword>
<protein>
    <submittedName>
        <fullName evidence="2">Uncharacterized protein</fullName>
    </submittedName>
</protein>